<comment type="caution">
    <text evidence="7">The sequence shown here is derived from an EMBL/GenBank/DDBJ whole genome shotgun (WGS) entry which is preliminary data.</text>
</comment>
<evidence type="ECO:0000256" key="2">
    <source>
        <dbReference type="ARBA" id="ARBA00022490"/>
    </source>
</evidence>
<dbReference type="EMBL" id="CAKXAJ010025865">
    <property type="protein sequence ID" value="CAH2244836.1"/>
    <property type="molecule type" value="Genomic_DNA"/>
</dbReference>
<sequence>MLAIKEPVATVRFFGKIFGTRINYYVAEVDLTIEELERRIRAFELKDMPGEGEGLDEDRAQEAAEEQKELGILRVQPARRAVGLSAGRHSGANKSGQAYGAMHDWRSGC</sequence>
<dbReference type="GO" id="GO:0060294">
    <property type="term" value="P:cilium movement involved in cell motility"/>
    <property type="evidence" value="ECO:0007669"/>
    <property type="project" value="InterPro"/>
</dbReference>
<keyword evidence="8" id="KW-1185">Reference proteome</keyword>
<dbReference type="Proteomes" id="UP000838756">
    <property type="component" value="Unassembled WGS sequence"/>
</dbReference>
<dbReference type="OrthoDB" id="272202at2759"/>
<evidence type="ECO:0000256" key="4">
    <source>
        <dbReference type="ARBA" id="ARBA00023212"/>
    </source>
</evidence>
<protein>
    <submittedName>
        <fullName evidence="7">Jg23047 protein</fullName>
    </submittedName>
</protein>
<dbReference type="GO" id="GO:0060271">
    <property type="term" value="P:cilium assembly"/>
    <property type="evidence" value="ECO:0007669"/>
    <property type="project" value="InterPro"/>
</dbReference>
<accession>A0A8S4S5X2</accession>
<reference evidence="7" key="1">
    <citation type="submission" date="2022-03" db="EMBL/GenBank/DDBJ databases">
        <authorList>
            <person name="Lindestad O."/>
        </authorList>
    </citation>
    <scope>NUCLEOTIDE SEQUENCE</scope>
</reference>
<keyword evidence="5" id="KW-0966">Cell projection</keyword>
<evidence type="ECO:0000313" key="8">
    <source>
        <dbReference type="Proteomes" id="UP000838756"/>
    </source>
</evidence>
<dbReference type="Pfam" id="PF04712">
    <property type="entry name" value="Radial_spoke"/>
    <property type="match status" value="1"/>
</dbReference>
<proteinExistence type="predicted"/>
<comment type="subcellular location">
    <subcellularLocation>
        <location evidence="1">Cytoplasm</location>
        <location evidence="1">Cytoskeleton</location>
        <location evidence="1">Cilium axoneme</location>
    </subcellularLocation>
</comment>
<feature type="region of interest" description="Disordered" evidence="6">
    <location>
        <begin position="84"/>
        <end position="109"/>
    </location>
</feature>
<organism evidence="7 8">
    <name type="scientific">Pararge aegeria aegeria</name>
    <dbReference type="NCBI Taxonomy" id="348720"/>
    <lineage>
        <taxon>Eukaryota</taxon>
        <taxon>Metazoa</taxon>
        <taxon>Ecdysozoa</taxon>
        <taxon>Arthropoda</taxon>
        <taxon>Hexapoda</taxon>
        <taxon>Insecta</taxon>
        <taxon>Pterygota</taxon>
        <taxon>Neoptera</taxon>
        <taxon>Endopterygota</taxon>
        <taxon>Lepidoptera</taxon>
        <taxon>Glossata</taxon>
        <taxon>Ditrysia</taxon>
        <taxon>Papilionoidea</taxon>
        <taxon>Nymphalidae</taxon>
        <taxon>Satyrinae</taxon>
        <taxon>Satyrini</taxon>
        <taxon>Parargina</taxon>
        <taxon>Pararge</taxon>
    </lineage>
</organism>
<keyword evidence="4" id="KW-0206">Cytoskeleton</keyword>
<evidence type="ECO:0000313" key="7">
    <source>
        <dbReference type="EMBL" id="CAH2244836.1"/>
    </source>
</evidence>
<dbReference type="GO" id="GO:0001534">
    <property type="term" value="C:radial spoke"/>
    <property type="evidence" value="ECO:0007669"/>
    <property type="project" value="InterPro"/>
</dbReference>
<evidence type="ECO:0000256" key="3">
    <source>
        <dbReference type="ARBA" id="ARBA00023069"/>
    </source>
</evidence>
<name>A0A8S4S5X2_9NEOP</name>
<evidence type="ECO:0000256" key="1">
    <source>
        <dbReference type="ARBA" id="ARBA00004430"/>
    </source>
</evidence>
<dbReference type="InterPro" id="IPR006802">
    <property type="entry name" value="Radial_spoke"/>
</dbReference>
<keyword evidence="2" id="KW-0963">Cytoplasm</keyword>
<gene>
    <name evidence="7" type="primary">jg23047</name>
    <name evidence="7" type="ORF">PAEG_LOCUS20745</name>
</gene>
<evidence type="ECO:0000256" key="5">
    <source>
        <dbReference type="ARBA" id="ARBA00023273"/>
    </source>
</evidence>
<dbReference type="AlphaFoldDB" id="A0A8S4S5X2"/>
<evidence type="ECO:0000256" key="6">
    <source>
        <dbReference type="SAM" id="MobiDB-lite"/>
    </source>
</evidence>
<keyword evidence="3" id="KW-0969">Cilium</keyword>